<evidence type="ECO:0000313" key="2">
    <source>
        <dbReference type="Proteomes" id="UP000796761"/>
    </source>
</evidence>
<comment type="caution">
    <text evidence="1">The sequence shown here is derived from an EMBL/GenBank/DDBJ whole genome shotgun (WGS) entry which is preliminary data.</text>
</comment>
<proteinExistence type="predicted"/>
<gene>
    <name evidence="1" type="ORF">HGM15179_000465</name>
</gene>
<accession>A0A8K1GZX6</accession>
<name>A0A8K1GZX6_9PASS</name>
<dbReference type="EMBL" id="SWJQ01000007">
    <property type="protein sequence ID" value="TRZ26694.1"/>
    <property type="molecule type" value="Genomic_DNA"/>
</dbReference>
<dbReference type="Proteomes" id="UP000796761">
    <property type="component" value="Unassembled WGS sequence"/>
</dbReference>
<protein>
    <submittedName>
        <fullName evidence="1">Uncharacterized protein</fullName>
    </submittedName>
</protein>
<keyword evidence="2" id="KW-1185">Reference proteome</keyword>
<dbReference type="AlphaFoldDB" id="A0A8K1GZX6"/>
<organism evidence="1 2">
    <name type="scientific">Zosterops borbonicus</name>
    <dbReference type="NCBI Taxonomy" id="364589"/>
    <lineage>
        <taxon>Eukaryota</taxon>
        <taxon>Metazoa</taxon>
        <taxon>Chordata</taxon>
        <taxon>Craniata</taxon>
        <taxon>Vertebrata</taxon>
        <taxon>Euteleostomi</taxon>
        <taxon>Archelosauria</taxon>
        <taxon>Archosauria</taxon>
        <taxon>Dinosauria</taxon>
        <taxon>Saurischia</taxon>
        <taxon>Theropoda</taxon>
        <taxon>Coelurosauria</taxon>
        <taxon>Aves</taxon>
        <taxon>Neognathae</taxon>
        <taxon>Neoaves</taxon>
        <taxon>Telluraves</taxon>
        <taxon>Australaves</taxon>
        <taxon>Passeriformes</taxon>
        <taxon>Sylvioidea</taxon>
        <taxon>Zosteropidae</taxon>
        <taxon>Zosterops</taxon>
    </lineage>
</organism>
<reference evidence="1" key="1">
    <citation type="submission" date="2019-04" db="EMBL/GenBank/DDBJ databases">
        <title>Genome assembly of Zosterops borbonicus 15179.</title>
        <authorList>
            <person name="Leroy T."/>
            <person name="Anselmetti Y."/>
            <person name="Tilak M.-K."/>
            <person name="Nabholz B."/>
        </authorList>
    </citation>
    <scope>NUCLEOTIDE SEQUENCE</scope>
    <source>
        <strain evidence="1">HGM_15179</strain>
        <tissue evidence="1">Muscle</tissue>
    </source>
</reference>
<evidence type="ECO:0000313" key="1">
    <source>
        <dbReference type="EMBL" id="TRZ26694.1"/>
    </source>
</evidence>
<sequence length="105" mass="11975">MYIFQSTELCYMGDIHLPYFVAVQPTGINPSMHSWNSMPLTAGTCRHYGLGLVSAKVELPDQTRRILVKELMAYLCLLEHIWQGGHRYRGRKSICSPVSLCDESR</sequence>